<dbReference type="Pfam" id="PF05282">
    <property type="entry name" value="AAR2"/>
    <property type="match status" value="1"/>
</dbReference>
<dbReference type="PANTHER" id="PTHR12689:SF4">
    <property type="entry name" value="PROTEIN AAR2 HOMOLOG"/>
    <property type="match status" value="1"/>
</dbReference>
<organism evidence="5 6">
    <name type="scientific">Rhodotorula mucilaginosa</name>
    <name type="common">Yeast</name>
    <name type="synonym">Rhodotorula rubra</name>
    <dbReference type="NCBI Taxonomy" id="5537"/>
    <lineage>
        <taxon>Eukaryota</taxon>
        <taxon>Fungi</taxon>
        <taxon>Dikarya</taxon>
        <taxon>Basidiomycota</taxon>
        <taxon>Pucciniomycotina</taxon>
        <taxon>Microbotryomycetes</taxon>
        <taxon>Sporidiobolales</taxon>
        <taxon>Sporidiobolaceae</taxon>
        <taxon>Rhodotorula</taxon>
    </lineage>
</organism>
<dbReference type="OrthoDB" id="201752at2759"/>
<dbReference type="InterPro" id="IPR038514">
    <property type="entry name" value="AAR2_C_sf"/>
</dbReference>
<dbReference type="CDD" id="cd13778">
    <property type="entry name" value="Aar2_C"/>
    <property type="match status" value="1"/>
</dbReference>
<dbReference type="AlphaFoldDB" id="A0A9P7B8C7"/>
<dbReference type="InterPro" id="IPR033648">
    <property type="entry name" value="AAR2_C"/>
</dbReference>
<dbReference type="Proteomes" id="UP000777482">
    <property type="component" value="Unassembled WGS sequence"/>
</dbReference>
<dbReference type="InterPro" id="IPR007946">
    <property type="entry name" value="AAR2"/>
</dbReference>
<feature type="region of interest" description="Disordered" evidence="2">
    <location>
        <begin position="199"/>
        <end position="227"/>
    </location>
</feature>
<evidence type="ECO:0000313" key="6">
    <source>
        <dbReference type="Proteomes" id="UP000777482"/>
    </source>
</evidence>
<dbReference type="CDD" id="cd13777">
    <property type="entry name" value="Aar2_N"/>
    <property type="match status" value="1"/>
</dbReference>
<dbReference type="InterPro" id="IPR038516">
    <property type="entry name" value="AAR2_N_sf"/>
</dbReference>
<feature type="compositionally biased region" description="Basic and acidic residues" evidence="2">
    <location>
        <begin position="208"/>
        <end position="221"/>
    </location>
</feature>
<evidence type="ECO:0008006" key="7">
    <source>
        <dbReference type="Google" id="ProtNLM"/>
    </source>
</evidence>
<proteinExistence type="inferred from homology"/>
<dbReference type="Gene3D" id="2.60.34.20">
    <property type="match status" value="1"/>
</dbReference>
<evidence type="ECO:0000256" key="2">
    <source>
        <dbReference type="SAM" id="MobiDB-lite"/>
    </source>
</evidence>
<feature type="domain" description="AAR2 N-terminal" evidence="4">
    <location>
        <begin position="17"/>
        <end position="172"/>
    </location>
</feature>
<comment type="similarity">
    <text evidence="1">Belongs to the AAR2 family.</text>
</comment>
<evidence type="ECO:0000259" key="3">
    <source>
        <dbReference type="Pfam" id="PF05282"/>
    </source>
</evidence>
<protein>
    <recommendedName>
        <fullName evidence="7">A1 cistron-splicing factor</fullName>
    </recommendedName>
</protein>
<accession>A0A9P7B8C7</accession>
<evidence type="ECO:0000313" key="5">
    <source>
        <dbReference type="EMBL" id="KAG0663679.1"/>
    </source>
</evidence>
<reference evidence="5 6" key="1">
    <citation type="submission" date="2020-11" db="EMBL/GenBank/DDBJ databases">
        <title>Kefir isolates.</title>
        <authorList>
            <person name="Marcisauskas S."/>
            <person name="Kim Y."/>
            <person name="Blasche S."/>
        </authorList>
    </citation>
    <scope>NUCLEOTIDE SEQUENCE [LARGE SCALE GENOMIC DNA]</scope>
    <source>
        <strain evidence="5 6">KR</strain>
    </source>
</reference>
<dbReference type="InterPro" id="IPR033647">
    <property type="entry name" value="Aar2_N"/>
</dbReference>
<evidence type="ECO:0000256" key="1">
    <source>
        <dbReference type="ARBA" id="ARBA00006281"/>
    </source>
</evidence>
<dbReference type="EMBL" id="PUHQ01000018">
    <property type="protein sequence ID" value="KAG0663679.1"/>
    <property type="molecule type" value="Genomic_DNA"/>
</dbReference>
<keyword evidence="6" id="KW-1185">Reference proteome</keyword>
<comment type="caution">
    <text evidence="5">The sequence shown here is derived from an EMBL/GenBank/DDBJ whole genome shotgun (WGS) entry which is preliminary data.</text>
</comment>
<gene>
    <name evidence="5" type="ORF">C6P46_002248</name>
</gene>
<dbReference type="Pfam" id="PF20981">
    <property type="entry name" value="AAR2_1st"/>
    <property type="match status" value="1"/>
</dbReference>
<dbReference type="GO" id="GO:0000244">
    <property type="term" value="P:spliceosomal tri-snRNP complex assembly"/>
    <property type="evidence" value="ECO:0007669"/>
    <property type="project" value="TreeGrafter"/>
</dbReference>
<name>A0A9P7B8C7_RHOMI</name>
<dbReference type="Gene3D" id="1.25.40.550">
    <property type="entry name" value="Aar2, C-terminal domain-like"/>
    <property type="match status" value="1"/>
</dbReference>
<sequence length="477" mass="51869">MDAAAQRAAQAAYQQLGFFILEGLPPASEFGLDTLLWRTERFKGVKFIPPGLHFFVFSAAPNAKGDETAADSHSSVGARHGLLRFYHGNECVAEEWDNAREELKSAATSTKRKRRRVVAAGADDRTVETVASPEYLKGLDASLAPYPHEEISKHWPALTRFVSEKTLARVIGLDASGCAHVDALTATADDAAVQAAAAQAKQQVWGKPRPEAGTEPPREDEAGGDVQDDPGDLLEFVKFDEKRSWPNGAAGEALTRWSKDKSWQVSQLVETQLGGDVKELLGDFQLSFILFSLLHNFAALGVYRSLFALICRASLLALPPSDRPAHDDLPSPLLTTSSLPLFASFLSSVHAQIAFLEPDFFSTQLPSLEQHLLDSLAILLQSLSDAQPAWSRLGERDAGAASVWTEVVKQWDALATTSMAKYGWDIGVIRGSHAPYTAPGGRVERDDGEVDLEDLDSGDEAPVILDENGDEIRATYF</sequence>
<feature type="domain" description="AAR2 C-terminal" evidence="3">
    <location>
        <begin position="236"/>
        <end position="426"/>
    </location>
</feature>
<dbReference type="PANTHER" id="PTHR12689">
    <property type="entry name" value="A1 CISTRON SPLICING FACTOR AAR2-RELATED"/>
    <property type="match status" value="1"/>
</dbReference>
<evidence type="ECO:0000259" key="4">
    <source>
        <dbReference type="Pfam" id="PF20981"/>
    </source>
</evidence>